<evidence type="ECO:0000313" key="3">
    <source>
        <dbReference type="Proteomes" id="UP000008021"/>
    </source>
</evidence>
<reference evidence="2" key="1">
    <citation type="submission" date="2015-04" db="UniProtKB">
        <authorList>
            <consortium name="EnsemblPlants"/>
        </authorList>
    </citation>
    <scope>IDENTIFICATION</scope>
</reference>
<keyword evidence="3" id="KW-1185">Reference proteome</keyword>
<name>A0A0E0EAG4_9ORYZ</name>
<feature type="region of interest" description="Disordered" evidence="1">
    <location>
        <begin position="1"/>
        <end position="43"/>
    </location>
</feature>
<sequence length="94" mass="9988">MAASSRSTDRPHLLDDGQWGGGPASRVRPAVGGEGAWRSPGHSYPRELTVVECGLELKVVIELPIHGLSDAAIDAQVLFADSCSFPMPRCCRTA</sequence>
<dbReference type="Gramene" id="OMERI07G09460.1">
    <property type="protein sequence ID" value="OMERI07G09460.1"/>
    <property type="gene ID" value="OMERI07G09460"/>
</dbReference>
<dbReference type="HOGENOM" id="CLU_2389882_0_0_1"/>
<evidence type="ECO:0000313" key="2">
    <source>
        <dbReference type="EnsemblPlants" id="OMERI07G09460.1"/>
    </source>
</evidence>
<dbReference type="Proteomes" id="UP000008021">
    <property type="component" value="Chromosome 7"/>
</dbReference>
<dbReference type="AlphaFoldDB" id="A0A0E0EAG4"/>
<protein>
    <submittedName>
        <fullName evidence="2">Uncharacterized protein</fullName>
    </submittedName>
</protein>
<dbReference type="EnsemblPlants" id="OMERI07G09460.1">
    <property type="protein sequence ID" value="OMERI07G09460.1"/>
    <property type="gene ID" value="OMERI07G09460"/>
</dbReference>
<reference evidence="2" key="2">
    <citation type="submission" date="2018-05" db="EMBL/GenBank/DDBJ databases">
        <title>OmerRS3 (Oryza meridionalis Reference Sequence Version 3).</title>
        <authorList>
            <person name="Zhang J."/>
            <person name="Kudrna D."/>
            <person name="Lee S."/>
            <person name="Talag J."/>
            <person name="Welchert J."/>
            <person name="Wing R.A."/>
        </authorList>
    </citation>
    <scope>NUCLEOTIDE SEQUENCE [LARGE SCALE GENOMIC DNA]</scope>
    <source>
        <strain evidence="2">cv. OR44</strain>
    </source>
</reference>
<accession>A0A0E0EAG4</accession>
<proteinExistence type="predicted"/>
<evidence type="ECO:0000256" key="1">
    <source>
        <dbReference type="SAM" id="MobiDB-lite"/>
    </source>
</evidence>
<organism evidence="2">
    <name type="scientific">Oryza meridionalis</name>
    <dbReference type="NCBI Taxonomy" id="40149"/>
    <lineage>
        <taxon>Eukaryota</taxon>
        <taxon>Viridiplantae</taxon>
        <taxon>Streptophyta</taxon>
        <taxon>Embryophyta</taxon>
        <taxon>Tracheophyta</taxon>
        <taxon>Spermatophyta</taxon>
        <taxon>Magnoliopsida</taxon>
        <taxon>Liliopsida</taxon>
        <taxon>Poales</taxon>
        <taxon>Poaceae</taxon>
        <taxon>BOP clade</taxon>
        <taxon>Oryzoideae</taxon>
        <taxon>Oryzeae</taxon>
        <taxon>Oryzinae</taxon>
        <taxon>Oryza</taxon>
    </lineage>
</organism>